<name>W2NJQ8_PHYNI</name>
<protein>
    <submittedName>
        <fullName evidence="1">Uncharacterized protein</fullName>
    </submittedName>
</protein>
<dbReference type="EMBL" id="KI692228">
    <property type="protein sequence ID" value="ETM48887.1"/>
    <property type="molecule type" value="Genomic_DNA"/>
</dbReference>
<accession>W2NJQ8</accession>
<sequence>MDKVCETILHLFKKQMVGKNIELAWISLLDPRFHKMKLFNPDKVQLARECLRD</sequence>
<dbReference type="Proteomes" id="UP000054532">
    <property type="component" value="Unassembled WGS sequence"/>
</dbReference>
<reference evidence="1" key="1">
    <citation type="submission" date="2013-11" db="EMBL/GenBank/DDBJ databases">
        <title>The Genome Sequence of Phytophthora parasitica IAC_01/95.</title>
        <authorList>
            <consortium name="The Broad Institute Genomics Platform"/>
            <person name="Russ C."/>
            <person name="Tyler B."/>
            <person name="Panabieres F."/>
            <person name="Shan W."/>
            <person name="Tripathy S."/>
            <person name="Grunwald N."/>
            <person name="Machado M."/>
            <person name="Johnson C.S."/>
            <person name="Arredondo F."/>
            <person name="Hong C."/>
            <person name="Coffey M."/>
            <person name="Young S.K."/>
            <person name="Zeng Q."/>
            <person name="Gargeya S."/>
            <person name="Fitzgerald M."/>
            <person name="Abouelleil A."/>
            <person name="Alvarado L."/>
            <person name="Chapman S.B."/>
            <person name="Gainer-Dewar J."/>
            <person name="Goldberg J."/>
            <person name="Griggs A."/>
            <person name="Gujja S."/>
            <person name="Hansen M."/>
            <person name="Howarth C."/>
            <person name="Imamovic A."/>
            <person name="Ireland A."/>
            <person name="Larimer J."/>
            <person name="McCowan C."/>
            <person name="Murphy C."/>
            <person name="Pearson M."/>
            <person name="Poon T.W."/>
            <person name="Priest M."/>
            <person name="Roberts A."/>
            <person name="Saif S."/>
            <person name="Shea T."/>
            <person name="Sykes S."/>
            <person name="Wortman J."/>
            <person name="Nusbaum C."/>
            <person name="Birren B."/>
        </authorList>
    </citation>
    <scope>NUCLEOTIDE SEQUENCE [LARGE SCALE GENOMIC DNA]</scope>
    <source>
        <strain evidence="1">IAC_01/95</strain>
    </source>
</reference>
<dbReference type="AlphaFoldDB" id="W2NJQ8"/>
<proteinExistence type="predicted"/>
<organism evidence="1">
    <name type="scientific">Phytophthora nicotianae</name>
    <name type="common">Potato buckeye rot agent</name>
    <name type="synonym">Phytophthora parasitica</name>
    <dbReference type="NCBI Taxonomy" id="4792"/>
    <lineage>
        <taxon>Eukaryota</taxon>
        <taxon>Sar</taxon>
        <taxon>Stramenopiles</taxon>
        <taxon>Oomycota</taxon>
        <taxon>Peronosporomycetes</taxon>
        <taxon>Peronosporales</taxon>
        <taxon>Peronosporaceae</taxon>
        <taxon>Phytophthora</taxon>
    </lineage>
</organism>
<gene>
    <name evidence="1" type="ORF">L914_06640</name>
</gene>
<evidence type="ECO:0000313" key="1">
    <source>
        <dbReference type="EMBL" id="ETM48887.1"/>
    </source>
</evidence>
<feature type="non-terminal residue" evidence="1">
    <location>
        <position position="53"/>
    </location>
</feature>